<comment type="caution">
    <text evidence="1">The sequence shown here is derived from an EMBL/GenBank/DDBJ whole genome shotgun (WGS) entry which is preliminary data.</text>
</comment>
<keyword evidence="2" id="KW-1185">Reference proteome</keyword>
<name>A0ABV0W9X1_9TELE</name>
<organism evidence="1 2">
    <name type="scientific">Xenotaenia resolanae</name>
    <dbReference type="NCBI Taxonomy" id="208358"/>
    <lineage>
        <taxon>Eukaryota</taxon>
        <taxon>Metazoa</taxon>
        <taxon>Chordata</taxon>
        <taxon>Craniata</taxon>
        <taxon>Vertebrata</taxon>
        <taxon>Euteleostomi</taxon>
        <taxon>Actinopterygii</taxon>
        <taxon>Neopterygii</taxon>
        <taxon>Teleostei</taxon>
        <taxon>Neoteleostei</taxon>
        <taxon>Acanthomorphata</taxon>
        <taxon>Ovalentaria</taxon>
        <taxon>Atherinomorphae</taxon>
        <taxon>Cyprinodontiformes</taxon>
        <taxon>Goodeidae</taxon>
        <taxon>Xenotaenia</taxon>
    </lineage>
</organism>
<dbReference type="EMBL" id="JAHRIM010040047">
    <property type="protein sequence ID" value="MEQ2266235.1"/>
    <property type="molecule type" value="Genomic_DNA"/>
</dbReference>
<evidence type="ECO:0000313" key="2">
    <source>
        <dbReference type="Proteomes" id="UP001444071"/>
    </source>
</evidence>
<protein>
    <submittedName>
        <fullName evidence="1">Uncharacterized protein</fullName>
    </submittedName>
</protein>
<accession>A0ABV0W9X1</accession>
<reference evidence="1 2" key="1">
    <citation type="submission" date="2021-06" db="EMBL/GenBank/DDBJ databases">
        <authorList>
            <person name="Palmer J.M."/>
        </authorList>
    </citation>
    <scope>NUCLEOTIDE SEQUENCE [LARGE SCALE GENOMIC DNA]</scope>
    <source>
        <strain evidence="1 2">XR_2019</strain>
        <tissue evidence="1">Muscle</tissue>
    </source>
</reference>
<gene>
    <name evidence="1" type="ORF">XENORESO_000003</name>
</gene>
<sequence>MLRSTGFFRGIDCPFYADYDDGKDGRNGCNRPYCHFRHSRQSRPSYGDVKKLLSGQKDWRPVQGVPRLLLEIGTSPLGACKDKRI</sequence>
<proteinExistence type="predicted"/>
<evidence type="ECO:0000313" key="1">
    <source>
        <dbReference type="EMBL" id="MEQ2266235.1"/>
    </source>
</evidence>
<dbReference type="Proteomes" id="UP001444071">
    <property type="component" value="Unassembled WGS sequence"/>
</dbReference>